<dbReference type="PANTHER" id="PTHR11972:SF69">
    <property type="entry name" value="FERRIC REDUCTION OXIDASE 6-RELATED"/>
    <property type="match status" value="1"/>
</dbReference>
<evidence type="ECO:0000313" key="10">
    <source>
        <dbReference type="Proteomes" id="UP000241890"/>
    </source>
</evidence>
<dbReference type="PANTHER" id="PTHR11972">
    <property type="entry name" value="NADPH OXIDASE"/>
    <property type="match status" value="1"/>
</dbReference>
<protein>
    <submittedName>
        <fullName evidence="9">Ferric reduction oxidase 2</fullName>
    </submittedName>
</protein>
<dbReference type="Proteomes" id="UP000241890">
    <property type="component" value="Unassembled WGS sequence"/>
</dbReference>
<feature type="transmembrane region" description="Helical" evidence="7">
    <location>
        <begin position="159"/>
        <end position="180"/>
    </location>
</feature>
<dbReference type="InParanoid" id="A0A2R5GIN0"/>
<dbReference type="Pfam" id="PF01794">
    <property type="entry name" value="Ferric_reduct"/>
    <property type="match status" value="1"/>
</dbReference>
<accession>A0A2R5GIN0</accession>
<evidence type="ECO:0000256" key="4">
    <source>
        <dbReference type="ARBA" id="ARBA00023002"/>
    </source>
</evidence>
<dbReference type="OrthoDB" id="62564at2759"/>
<evidence type="ECO:0000256" key="7">
    <source>
        <dbReference type="SAM" id="Phobius"/>
    </source>
</evidence>
<feature type="domain" description="FAD-binding FR-type" evidence="8">
    <location>
        <begin position="269"/>
        <end position="393"/>
    </location>
</feature>
<dbReference type="Gene3D" id="3.40.50.80">
    <property type="entry name" value="Nucleotide-binding domain of ferredoxin-NADP reductase (FNR) module"/>
    <property type="match status" value="1"/>
</dbReference>
<comment type="subcellular location">
    <subcellularLocation>
        <location evidence="1">Membrane</location>
        <topology evidence="1">Multi-pass membrane protein</topology>
    </subcellularLocation>
</comment>
<keyword evidence="2 7" id="KW-0812">Transmembrane</keyword>
<dbReference type="InterPro" id="IPR013130">
    <property type="entry name" value="Fe3_Rdtase_TM_dom"/>
</dbReference>
<dbReference type="InterPro" id="IPR013121">
    <property type="entry name" value="Fe_red_NAD-bd_6"/>
</dbReference>
<dbReference type="GO" id="GO:0005886">
    <property type="term" value="C:plasma membrane"/>
    <property type="evidence" value="ECO:0007669"/>
    <property type="project" value="TreeGrafter"/>
</dbReference>
<keyword evidence="4" id="KW-0560">Oxidoreductase</keyword>
<evidence type="ECO:0000256" key="5">
    <source>
        <dbReference type="ARBA" id="ARBA00023136"/>
    </source>
</evidence>
<dbReference type="SFLD" id="SFLDG01168">
    <property type="entry name" value="Ferric_reductase_subgroup_(FRE"/>
    <property type="match status" value="1"/>
</dbReference>
<dbReference type="Pfam" id="PF08030">
    <property type="entry name" value="NAD_binding_6"/>
    <property type="match status" value="1"/>
</dbReference>
<proteinExistence type="predicted"/>
<feature type="transmembrane region" description="Helical" evidence="7">
    <location>
        <begin position="67"/>
        <end position="87"/>
    </location>
</feature>
<sequence>MLRASDEDDHAEGGGGAGVELRTLGASTASAMPKPPARRRRGSPWRVRMGVRPLVGVSWLPWEARELTFGQIFVAALAIGALVSLIAKDSLPWLSQSYCEANSRKPFCDRLSYRLAKAGRHLGTALHMLTAINFLLVCRKPLYALFGLSIERLAKWHRWSGHLVVIGSVLHGLGYYNVWISMDVWNEKFYKSKNLAGTLALVPLLVLWALSLEPVRRGCFRLFYRAHIFCVPLFVAGLCFHHEADQFLLFACVPFVLLFGDKLWRARHARRLPWRIAGVRAIGNDTLCIDMEPLPRDGILVLGLSRFPATSWVSINVPALSRWQMHPFSVCKSKALQRRHATNPDADPPAALTVYSRAPANAGNWTRAALSLGEALVSQRCFVDGPYGALELPLSLGDYDAYIFAAGGIGITPLLPVFEELIEADTLSSVPGLFIFTTSDASLAEEFQPVLNDISAAGEYAQTRVHLTDASAVQPLQPVTMERVVKAAQDGAQSLVDQSQDLEVSKGRPNFSESAADLMASLAPGSLVAALCCGPVSMDRAFMQAISAVSRSQGVTVHFHREGFGL</sequence>
<evidence type="ECO:0000256" key="2">
    <source>
        <dbReference type="ARBA" id="ARBA00022692"/>
    </source>
</evidence>
<dbReference type="InterPro" id="IPR050369">
    <property type="entry name" value="RBOH/FRE"/>
</dbReference>
<feature type="region of interest" description="Disordered" evidence="6">
    <location>
        <begin position="1"/>
        <end position="20"/>
    </location>
</feature>
<evidence type="ECO:0000259" key="8">
    <source>
        <dbReference type="PROSITE" id="PS51384"/>
    </source>
</evidence>
<dbReference type="SFLD" id="SFLDS00052">
    <property type="entry name" value="Ferric_Reductase_Domain"/>
    <property type="match status" value="1"/>
</dbReference>
<dbReference type="EMBL" id="BEYU01000083">
    <property type="protein sequence ID" value="GBG30750.1"/>
    <property type="molecule type" value="Genomic_DNA"/>
</dbReference>
<keyword evidence="5 7" id="KW-0472">Membrane</keyword>
<dbReference type="PROSITE" id="PS51384">
    <property type="entry name" value="FAD_FR"/>
    <property type="match status" value="1"/>
</dbReference>
<feature type="transmembrane region" description="Helical" evidence="7">
    <location>
        <begin position="192"/>
        <end position="210"/>
    </location>
</feature>
<dbReference type="AlphaFoldDB" id="A0A2R5GIN0"/>
<dbReference type="CDD" id="cd06186">
    <property type="entry name" value="NOX_Duox_like_FAD_NADP"/>
    <property type="match status" value="1"/>
</dbReference>
<feature type="compositionally biased region" description="Acidic residues" evidence="6">
    <location>
        <begin position="1"/>
        <end position="10"/>
    </location>
</feature>
<name>A0A2R5GIN0_9STRA</name>
<dbReference type="GO" id="GO:0016491">
    <property type="term" value="F:oxidoreductase activity"/>
    <property type="evidence" value="ECO:0007669"/>
    <property type="project" value="UniProtKB-KW"/>
</dbReference>
<gene>
    <name evidence="9" type="ORF">FCC1311_069702</name>
</gene>
<keyword evidence="3 7" id="KW-1133">Transmembrane helix</keyword>
<dbReference type="InterPro" id="IPR017927">
    <property type="entry name" value="FAD-bd_FR_type"/>
</dbReference>
<organism evidence="9 10">
    <name type="scientific">Hondaea fermentalgiana</name>
    <dbReference type="NCBI Taxonomy" id="2315210"/>
    <lineage>
        <taxon>Eukaryota</taxon>
        <taxon>Sar</taxon>
        <taxon>Stramenopiles</taxon>
        <taxon>Bigyra</taxon>
        <taxon>Labyrinthulomycetes</taxon>
        <taxon>Thraustochytrida</taxon>
        <taxon>Thraustochytriidae</taxon>
        <taxon>Hondaea</taxon>
    </lineage>
</organism>
<evidence type="ECO:0000256" key="1">
    <source>
        <dbReference type="ARBA" id="ARBA00004141"/>
    </source>
</evidence>
<reference evidence="9 10" key="1">
    <citation type="submission" date="2017-12" db="EMBL/GenBank/DDBJ databases">
        <title>Sequencing, de novo assembly and annotation of complete genome of a new Thraustochytrid species, strain FCC1311.</title>
        <authorList>
            <person name="Sedici K."/>
            <person name="Godart F."/>
            <person name="Aiese Cigliano R."/>
            <person name="Sanseverino W."/>
            <person name="Barakat M."/>
            <person name="Ortet P."/>
            <person name="Marechal E."/>
            <person name="Cagnac O."/>
            <person name="Amato A."/>
        </authorList>
    </citation>
    <scope>NUCLEOTIDE SEQUENCE [LARGE SCALE GENOMIC DNA]</scope>
</reference>
<evidence type="ECO:0000313" key="9">
    <source>
        <dbReference type="EMBL" id="GBG30750.1"/>
    </source>
</evidence>
<evidence type="ECO:0000256" key="3">
    <source>
        <dbReference type="ARBA" id="ARBA00022989"/>
    </source>
</evidence>
<feature type="transmembrane region" description="Helical" evidence="7">
    <location>
        <begin position="222"/>
        <end position="241"/>
    </location>
</feature>
<comment type="caution">
    <text evidence="9">The sequence shown here is derived from an EMBL/GenBank/DDBJ whole genome shotgun (WGS) entry which is preliminary data.</text>
</comment>
<dbReference type="SUPFAM" id="SSF52343">
    <property type="entry name" value="Ferredoxin reductase-like, C-terminal NADP-linked domain"/>
    <property type="match status" value="1"/>
</dbReference>
<keyword evidence="10" id="KW-1185">Reference proteome</keyword>
<evidence type="ECO:0000256" key="6">
    <source>
        <dbReference type="SAM" id="MobiDB-lite"/>
    </source>
</evidence>
<dbReference type="InterPro" id="IPR039261">
    <property type="entry name" value="FNR_nucleotide-bd"/>
</dbReference>